<evidence type="ECO:0000256" key="4">
    <source>
        <dbReference type="ARBA" id="ARBA00022475"/>
    </source>
</evidence>
<dbReference type="SUPFAM" id="SSF161098">
    <property type="entry name" value="MetI-like"/>
    <property type="match status" value="1"/>
</dbReference>
<dbReference type="PROSITE" id="PS50928">
    <property type="entry name" value="ABC_TM1"/>
    <property type="match status" value="1"/>
</dbReference>
<evidence type="ECO:0000256" key="3">
    <source>
        <dbReference type="ARBA" id="ARBA00022448"/>
    </source>
</evidence>
<evidence type="ECO:0000256" key="2">
    <source>
        <dbReference type="ARBA" id="ARBA00007069"/>
    </source>
</evidence>
<feature type="transmembrane region" description="Helical" evidence="8">
    <location>
        <begin position="21"/>
        <end position="43"/>
    </location>
</feature>
<feature type="transmembrane region" description="Helical" evidence="8">
    <location>
        <begin position="274"/>
        <end position="297"/>
    </location>
</feature>
<organism evidence="10 11">
    <name type="scientific">Anabaena subtropica FACHB-260</name>
    <dbReference type="NCBI Taxonomy" id="2692884"/>
    <lineage>
        <taxon>Bacteria</taxon>
        <taxon>Bacillati</taxon>
        <taxon>Cyanobacteriota</taxon>
        <taxon>Cyanophyceae</taxon>
        <taxon>Nostocales</taxon>
        <taxon>Nostocaceae</taxon>
        <taxon>Anabaena</taxon>
    </lineage>
</organism>
<evidence type="ECO:0000256" key="8">
    <source>
        <dbReference type="RuleBase" id="RU363043"/>
    </source>
</evidence>
<feature type="transmembrane region" description="Helical" evidence="8">
    <location>
        <begin position="218"/>
        <end position="235"/>
    </location>
</feature>
<dbReference type="PANTHER" id="PTHR43470:SF5">
    <property type="entry name" value="PHOSPHATE TRANSPORT SYSTEM PERMEASE PROTEIN PSTA"/>
    <property type="match status" value="1"/>
</dbReference>
<dbReference type="NCBIfam" id="TIGR00974">
    <property type="entry name" value="3a0107s02c"/>
    <property type="match status" value="1"/>
</dbReference>
<sequence length="307" mass="33613">MTSLNIRQIRTIINRNKQYEYIFNIIGLLSMLVGIVTLFALILDLCGDGLARISWDFFTSFPSRRAEQAGIFSAWVGTILVMLVTASVAIPLGIASGIYLEEYARKNWLSDLIEINVTNLAGVPSIVYGLLALGVFVYGLNLGQSVITAGLTLALLILPVVIVSTREALRAIPGSIREAAYAMGASKWQMIWDHVLPYSTGTILTGIIVALARAIGETAPLITIGALTFIAFLPDPPITGQFPYISFAWLLAPFTVLPIQMFDWVSRPQASFQVNAAAAGIVLIAMCLSMNAVAIYLRYRLRRKIKW</sequence>
<evidence type="ECO:0000313" key="11">
    <source>
        <dbReference type="Proteomes" id="UP000607281"/>
    </source>
</evidence>
<comment type="caution">
    <text evidence="10">The sequence shown here is derived from an EMBL/GenBank/DDBJ whole genome shotgun (WGS) entry which is preliminary data.</text>
</comment>
<dbReference type="Pfam" id="PF00528">
    <property type="entry name" value="BPD_transp_1"/>
    <property type="match status" value="1"/>
</dbReference>
<evidence type="ECO:0000256" key="7">
    <source>
        <dbReference type="ARBA" id="ARBA00023136"/>
    </source>
</evidence>
<dbReference type="Proteomes" id="UP000607281">
    <property type="component" value="Unassembled WGS sequence"/>
</dbReference>
<dbReference type="PANTHER" id="PTHR43470">
    <property type="entry name" value="PHOSPHATE TRANSPORT SYSTEM PERMEASE PROTEIN PSTA-RELATED"/>
    <property type="match status" value="1"/>
</dbReference>
<keyword evidence="6 8" id="KW-1133">Transmembrane helix</keyword>
<dbReference type="InterPro" id="IPR000515">
    <property type="entry name" value="MetI-like"/>
</dbReference>
<accession>A0ABR8CIG1</accession>
<feature type="domain" description="ABC transmembrane type-1" evidence="9">
    <location>
        <begin position="75"/>
        <end position="294"/>
    </location>
</feature>
<reference evidence="10 11" key="1">
    <citation type="journal article" date="2020" name="ISME J.">
        <title>Comparative genomics reveals insights into cyanobacterial evolution and habitat adaptation.</title>
        <authorList>
            <person name="Chen M.Y."/>
            <person name="Teng W.K."/>
            <person name="Zhao L."/>
            <person name="Hu C.X."/>
            <person name="Zhou Y.K."/>
            <person name="Han B.P."/>
            <person name="Song L.R."/>
            <person name="Shu W.S."/>
        </authorList>
    </citation>
    <scope>NUCLEOTIDE SEQUENCE [LARGE SCALE GENOMIC DNA]</scope>
    <source>
        <strain evidence="10 11">FACHB-260</strain>
    </source>
</reference>
<dbReference type="RefSeq" id="WP_190405505.1">
    <property type="nucleotide sequence ID" value="NZ_JACJRF010000003.1"/>
</dbReference>
<feature type="transmembrane region" description="Helical" evidence="8">
    <location>
        <begin position="242"/>
        <end position="262"/>
    </location>
</feature>
<evidence type="ECO:0000256" key="1">
    <source>
        <dbReference type="ARBA" id="ARBA00004651"/>
    </source>
</evidence>
<keyword evidence="7 8" id="KW-0472">Membrane</keyword>
<dbReference type="EMBL" id="JACJRF010000003">
    <property type="protein sequence ID" value="MBD2343021.1"/>
    <property type="molecule type" value="Genomic_DNA"/>
</dbReference>
<comment type="subcellular location">
    <subcellularLocation>
        <location evidence="1 8">Cell membrane</location>
        <topology evidence="1 8">Multi-pass membrane protein</topology>
    </subcellularLocation>
</comment>
<protein>
    <recommendedName>
        <fullName evidence="8">Phosphate transport system permease protein PstA</fullName>
    </recommendedName>
</protein>
<dbReference type="CDD" id="cd06261">
    <property type="entry name" value="TM_PBP2"/>
    <property type="match status" value="1"/>
</dbReference>
<feature type="transmembrane region" description="Helical" evidence="8">
    <location>
        <begin position="146"/>
        <end position="169"/>
    </location>
</feature>
<keyword evidence="3" id="KW-0813">Transport</keyword>
<name>A0ABR8CIG1_9NOST</name>
<gene>
    <name evidence="10" type="primary">pstA</name>
    <name evidence="10" type="ORF">H6G18_02515</name>
</gene>
<keyword evidence="11" id="KW-1185">Reference proteome</keyword>
<proteinExistence type="inferred from homology"/>
<keyword evidence="4 8" id="KW-1003">Cell membrane</keyword>
<evidence type="ECO:0000256" key="6">
    <source>
        <dbReference type="ARBA" id="ARBA00022989"/>
    </source>
</evidence>
<feature type="transmembrane region" description="Helical" evidence="8">
    <location>
        <begin position="190"/>
        <end position="212"/>
    </location>
</feature>
<dbReference type="Gene3D" id="1.10.3720.10">
    <property type="entry name" value="MetI-like"/>
    <property type="match status" value="1"/>
</dbReference>
<evidence type="ECO:0000313" key="10">
    <source>
        <dbReference type="EMBL" id="MBD2343021.1"/>
    </source>
</evidence>
<feature type="transmembrane region" description="Helical" evidence="8">
    <location>
        <begin position="72"/>
        <end position="100"/>
    </location>
</feature>
<dbReference type="InterPro" id="IPR005672">
    <property type="entry name" value="Phosphate_PstA"/>
</dbReference>
<evidence type="ECO:0000259" key="9">
    <source>
        <dbReference type="PROSITE" id="PS50928"/>
    </source>
</evidence>
<comment type="similarity">
    <text evidence="2 8">Belongs to the binding-protein-dependent transport system permease family. CysTW subfamily.</text>
</comment>
<dbReference type="InterPro" id="IPR035906">
    <property type="entry name" value="MetI-like_sf"/>
</dbReference>
<feature type="transmembrane region" description="Helical" evidence="8">
    <location>
        <begin position="120"/>
        <end position="140"/>
    </location>
</feature>
<keyword evidence="5 8" id="KW-0812">Transmembrane</keyword>
<evidence type="ECO:0000256" key="5">
    <source>
        <dbReference type="ARBA" id="ARBA00022692"/>
    </source>
</evidence>